<dbReference type="Proteomes" id="UP000230842">
    <property type="component" value="Unassembled WGS sequence"/>
</dbReference>
<evidence type="ECO:0000313" key="8">
    <source>
        <dbReference type="Proteomes" id="UP000230842"/>
    </source>
</evidence>
<feature type="domain" description="ABC transporter" evidence="6">
    <location>
        <begin position="13"/>
        <end position="241"/>
    </location>
</feature>
<comment type="caution">
    <text evidence="7">The sequence shown here is derived from an EMBL/GenBank/DDBJ whole genome shotgun (WGS) entry which is preliminary data.</text>
</comment>
<evidence type="ECO:0000256" key="5">
    <source>
        <dbReference type="SAM" id="MobiDB-lite"/>
    </source>
</evidence>
<comment type="similarity">
    <text evidence="1">Belongs to the ABC transporter superfamily.</text>
</comment>
<feature type="domain" description="ABC transporter" evidence="6">
    <location>
        <begin position="275"/>
        <end position="503"/>
    </location>
</feature>
<protein>
    <submittedName>
        <fullName evidence="7">Energy-coupling factor transport system ATP-binding protein</fullName>
    </submittedName>
</protein>
<dbReference type="AlphaFoldDB" id="A0A2M9BJ55"/>
<dbReference type="Gene3D" id="3.40.50.300">
    <property type="entry name" value="P-loop containing nucleotide triphosphate hydrolases"/>
    <property type="match status" value="2"/>
</dbReference>
<feature type="region of interest" description="Disordered" evidence="5">
    <location>
        <begin position="478"/>
        <end position="504"/>
    </location>
</feature>
<dbReference type="InterPro" id="IPR050095">
    <property type="entry name" value="ECF_ABC_transporter_ATP-bd"/>
</dbReference>
<evidence type="ECO:0000256" key="2">
    <source>
        <dbReference type="ARBA" id="ARBA00022448"/>
    </source>
</evidence>
<dbReference type="CDD" id="cd03225">
    <property type="entry name" value="ABC_cobalt_CbiO_domain1"/>
    <property type="match status" value="2"/>
</dbReference>
<proteinExistence type="inferred from homology"/>
<dbReference type="RefSeq" id="WP_100414815.1">
    <property type="nucleotide sequence ID" value="NZ_PGEZ01000001.1"/>
</dbReference>
<dbReference type="GO" id="GO:0043190">
    <property type="term" value="C:ATP-binding cassette (ABC) transporter complex"/>
    <property type="evidence" value="ECO:0007669"/>
    <property type="project" value="TreeGrafter"/>
</dbReference>
<dbReference type="GO" id="GO:0016887">
    <property type="term" value="F:ATP hydrolysis activity"/>
    <property type="evidence" value="ECO:0007669"/>
    <property type="project" value="InterPro"/>
</dbReference>
<dbReference type="EMBL" id="PGEZ01000001">
    <property type="protein sequence ID" value="PJJ57983.1"/>
    <property type="molecule type" value="Genomic_DNA"/>
</dbReference>
<evidence type="ECO:0000313" key="7">
    <source>
        <dbReference type="EMBL" id="PJJ57983.1"/>
    </source>
</evidence>
<dbReference type="SMART" id="SM00382">
    <property type="entry name" value="AAA"/>
    <property type="match status" value="2"/>
</dbReference>
<keyword evidence="3" id="KW-0547">Nucleotide-binding</keyword>
<evidence type="ECO:0000256" key="4">
    <source>
        <dbReference type="ARBA" id="ARBA00022840"/>
    </source>
</evidence>
<name>A0A2M9BJ55_9ACTN</name>
<keyword evidence="2" id="KW-0813">Transport</keyword>
<dbReference type="PANTHER" id="PTHR43553">
    <property type="entry name" value="HEAVY METAL TRANSPORTER"/>
    <property type="match status" value="1"/>
</dbReference>
<dbReference type="InterPro" id="IPR015856">
    <property type="entry name" value="ABC_transpr_CbiO/EcfA_su"/>
</dbReference>
<dbReference type="PANTHER" id="PTHR43553:SF24">
    <property type="entry name" value="ENERGY-COUPLING FACTOR TRANSPORTER ATP-BINDING PROTEIN ECFA1"/>
    <property type="match status" value="1"/>
</dbReference>
<dbReference type="InterPro" id="IPR003593">
    <property type="entry name" value="AAA+_ATPase"/>
</dbReference>
<dbReference type="PROSITE" id="PS00211">
    <property type="entry name" value="ABC_TRANSPORTER_1"/>
    <property type="match status" value="2"/>
</dbReference>
<sequence length="504" mass="52160">MTTTAATVETGAARIRDLTWRPLGRTTPVLDGLDLDVAPGERVLLAGPSGAGKSTVLRALAGVLESAGLGERTGEVAVGGRTGMLLQNPGDAVVAERIGRDVAFGLENARLPRDPMPRRVADALAAVRLPYGPGHPTAALSGGEQQRLALAGVLACEPDLLLLDEPTSMLDEPNAVAVRACVLEALDRTGAGLVVVEHRIEPWLAHVDRVVVLDAHGAVVRDADPEGFASTMRDELAAAGVWMPGAVVPEPVLPPSVLVAPDGPVPTLRAEGLGVDLRRVTMRGTTLTPALHAIDTEVDPAAVTAFTGPSGAGKSTLLAAFGGLLAPTSGRVHAPTRKPLHRTRSRDLARLLGWVPQNPEHGFLTTRVRDEVAATGGRLGVTVDVDAVLDHLGLTQHADAHPYRLSGGEQRRLALAAALAHRPAVALLDEPTVGQDRRTWAAVAGWMRGAADAGAAVAAATHDAVLIALTDHRVALPSRSVTPAPESAVENGAAVTQREGEGAP</sequence>
<gene>
    <name evidence="7" type="ORF">CLV56_2226</name>
</gene>
<evidence type="ECO:0000259" key="6">
    <source>
        <dbReference type="PROSITE" id="PS50893"/>
    </source>
</evidence>
<dbReference type="SUPFAM" id="SSF52540">
    <property type="entry name" value="P-loop containing nucleoside triphosphate hydrolases"/>
    <property type="match status" value="2"/>
</dbReference>
<evidence type="ECO:0000256" key="3">
    <source>
        <dbReference type="ARBA" id="ARBA00022741"/>
    </source>
</evidence>
<organism evidence="7 8">
    <name type="scientific">Mumia flava</name>
    <dbReference type="NCBI Taxonomy" id="1348852"/>
    <lineage>
        <taxon>Bacteria</taxon>
        <taxon>Bacillati</taxon>
        <taxon>Actinomycetota</taxon>
        <taxon>Actinomycetes</taxon>
        <taxon>Propionibacteriales</taxon>
        <taxon>Nocardioidaceae</taxon>
        <taxon>Mumia</taxon>
    </lineage>
</organism>
<reference evidence="7 8" key="1">
    <citation type="submission" date="2017-11" db="EMBL/GenBank/DDBJ databases">
        <title>Genomic Encyclopedia of Archaeal and Bacterial Type Strains, Phase II (KMG-II): From Individual Species to Whole Genera.</title>
        <authorList>
            <person name="Goeker M."/>
        </authorList>
    </citation>
    <scope>NUCLEOTIDE SEQUENCE [LARGE SCALE GENOMIC DNA]</scope>
    <source>
        <strain evidence="7 8">DSM 27763</strain>
    </source>
</reference>
<dbReference type="OrthoDB" id="501320at2"/>
<dbReference type="GO" id="GO:0042626">
    <property type="term" value="F:ATPase-coupled transmembrane transporter activity"/>
    <property type="evidence" value="ECO:0007669"/>
    <property type="project" value="TreeGrafter"/>
</dbReference>
<dbReference type="InterPro" id="IPR003439">
    <property type="entry name" value="ABC_transporter-like_ATP-bd"/>
</dbReference>
<dbReference type="Pfam" id="PF00005">
    <property type="entry name" value="ABC_tran"/>
    <property type="match status" value="2"/>
</dbReference>
<keyword evidence="8" id="KW-1185">Reference proteome</keyword>
<evidence type="ECO:0000256" key="1">
    <source>
        <dbReference type="ARBA" id="ARBA00005417"/>
    </source>
</evidence>
<dbReference type="InterPro" id="IPR027417">
    <property type="entry name" value="P-loop_NTPase"/>
</dbReference>
<dbReference type="PROSITE" id="PS50893">
    <property type="entry name" value="ABC_TRANSPORTER_2"/>
    <property type="match status" value="2"/>
</dbReference>
<dbReference type="InterPro" id="IPR017871">
    <property type="entry name" value="ABC_transporter-like_CS"/>
</dbReference>
<dbReference type="GO" id="GO:0005524">
    <property type="term" value="F:ATP binding"/>
    <property type="evidence" value="ECO:0007669"/>
    <property type="project" value="UniProtKB-KW"/>
</dbReference>
<keyword evidence="4 7" id="KW-0067">ATP-binding</keyword>
<accession>A0A2M9BJ55</accession>